<dbReference type="EnsemblMetazoa" id="AALFPA23_017137.R24993">
    <property type="protein sequence ID" value="AALFPA23_017137.P24993"/>
    <property type="gene ID" value="AALFPA23_017137"/>
</dbReference>
<dbReference type="Pfam" id="PF14223">
    <property type="entry name" value="Retrotran_gag_2"/>
    <property type="match status" value="2"/>
</dbReference>
<accession>A0ABM1ZC91</accession>
<keyword evidence="2" id="KW-1185">Reference proteome</keyword>
<protein>
    <submittedName>
        <fullName evidence="1">Uncharacterized protein</fullName>
    </submittedName>
</protein>
<name>A0ABM1ZC91_AEDAL</name>
<evidence type="ECO:0000313" key="2">
    <source>
        <dbReference type="Proteomes" id="UP000069940"/>
    </source>
</evidence>
<dbReference type="Proteomes" id="UP000069940">
    <property type="component" value="Unassembled WGS sequence"/>
</dbReference>
<dbReference type="RefSeq" id="XP_062710681.1">
    <property type="nucleotide sequence ID" value="XM_062854697.1"/>
</dbReference>
<proteinExistence type="predicted"/>
<evidence type="ECO:0000313" key="1">
    <source>
        <dbReference type="EnsemblMetazoa" id="AALFPA23_017137.P24993"/>
    </source>
</evidence>
<dbReference type="GeneID" id="134288810"/>
<reference evidence="1" key="2">
    <citation type="submission" date="2025-05" db="UniProtKB">
        <authorList>
            <consortium name="EnsemblMetazoa"/>
        </authorList>
    </citation>
    <scope>IDENTIFICATION</scope>
    <source>
        <strain evidence="1">Foshan</strain>
    </source>
</reference>
<sequence length="179" mass="20621">MSEKYLFSRLSNQSYPVRKKRMAMLLKREDLWSVVSEPKPEPATDGWLKRDQKALATIVLYVEDCQLNLVRDAVTATEVWKVLQDFHEKVTVTSRVALLRRICSLNMAEGGDIEKHLKIAMIYRSLPESYGGLITALESRPDADQTLQLIKQKLLDEHQRCEERSEDVSEKAMKTPNTK</sequence>
<organism evidence="1 2">
    <name type="scientific">Aedes albopictus</name>
    <name type="common">Asian tiger mosquito</name>
    <name type="synonym">Stegomyia albopicta</name>
    <dbReference type="NCBI Taxonomy" id="7160"/>
    <lineage>
        <taxon>Eukaryota</taxon>
        <taxon>Metazoa</taxon>
        <taxon>Ecdysozoa</taxon>
        <taxon>Arthropoda</taxon>
        <taxon>Hexapoda</taxon>
        <taxon>Insecta</taxon>
        <taxon>Pterygota</taxon>
        <taxon>Neoptera</taxon>
        <taxon>Endopterygota</taxon>
        <taxon>Diptera</taxon>
        <taxon>Nematocera</taxon>
        <taxon>Culicoidea</taxon>
        <taxon>Culicidae</taxon>
        <taxon>Culicinae</taxon>
        <taxon>Aedini</taxon>
        <taxon>Aedes</taxon>
        <taxon>Stegomyia</taxon>
    </lineage>
</organism>
<reference evidence="2" key="1">
    <citation type="journal article" date="2015" name="Proc. Natl. Acad. Sci. U.S.A.">
        <title>Genome sequence of the Asian Tiger mosquito, Aedes albopictus, reveals insights into its biology, genetics, and evolution.</title>
        <authorList>
            <person name="Chen X.G."/>
            <person name="Jiang X."/>
            <person name="Gu J."/>
            <person name="Xu M."/>
            <person name="Wu Y."/>
            <person name="Deng Y."/>
            <person name="Zhang C."/>
            <person name="Bonizzoni M."/>
            <person name="Dermauw W."/>
            <person name="Vontas J."/>
            <person name="Armbruster P."/>
            <person name="Huang X."/>
            <person name="Yang Y."/>
            <person name="Zhang H."/>
            <person name="He W."/>
            <person name="Peng H."/>
            <person name="Liu Y."/>
            <person name="Wu K."/>
            <person name="Chen J."/>
            <person name="Lirakis M."/>
            <person name="Topalis P."/>
            <person name="Van Leeuwen T."/>
            <person name="Hall A.B."/>
            <person name="Jiang X."/>
            <person name="Thorpe C."/>
            <person name="Mueller R.L."/>
            <person name="Sun C."/>
            <person name="Waterhouse R.M."/>
            <person name="Yan G."/>
            <person name="Tu Z.J."/>
            <person name="Fang X."/>
            <person name="James A.A."/>
        </authorList>
    </citation>
    <scope>NUCLEOTIDE SEQUENCE [LARGE SCALE GENOMIC DNA]</scope>
    <source>
        <strain evidence="2">Foshan</strain>
    </source>
</reference>